<evidence type="ECO:0000313" key="2">
    <source>
        <dbReference type="EMBL" id="MFB9378572.1"/>
    </source>
</evidence>
<gene>
    <name evidence="2" type="ORF">ACFFVI_16540</name>
</gene>
<name>A0ABV5LWU9_9ACTN</name>
<feature type="transmembrane region" description="Helical" evidence="1">
    <location>
        <begin position="67"/>
        <end position="85"/>
    </location>
</feature>
<keyword evidence="1" id="KW-0472">Membrane</keyword>
<comment type="caution">
    <text evidence="2">The sequence shown here is derived from an EMBL/GenBank/DDBJ whole genome shotgun (WGS) entry which is preliminary data.</text>
</comment>
<protein>
    <submittedName>
        <fullName evidence="2">Uncharacterized protein</fullName>
    </submittedName>
</protein>
<dbReference type="RefSeq" id="WP_380136765.1">
    <property type="nucleotide sequence ID" value="NZ_JBHLUI010000008.1"/>
</dbReference>
<sequence length="87" mass="9643">MNRPLGARDKHLERRANLGLSFAAPEPDCRCLERAVRAELGQREVICLAHATDEELDAYRRQRASKVLVALGLAVAAAFLAWIGSTW</sequence>
<dbReference type="Proteomes" id="UP001589748">
    <property type="component" value="Unassembled WGS sequence"/>
</dbReference>
<accession>A0ABV5LWU9</accession>
<keyword evidence="3" id="KW-1185">Reference proteome</keyword>
<keyword evidence="1" id="KW-1133">Transmembrane helix</keyword>
<organism evidence="2 3">
    <name type="scientific">Kineococcus gynurae</name>
    <dbReference type="NCBI Taxonomy" id="452979"/>
    <lineage>
        <taxon>Bacteria</taxon>
        <taxon>Bacillati</taxon>
        <taxon>Actinomycetota</taxon>
        <taxon>Actinomycetes</taxon>
        <taxon>Kineosporiales</taxon>
        <taxon>Kineosporiaceae</taxon>
        <taxon>Kineococcus</taxon>
    </lineage>
</organism>
<proteinExistence type="predicted"/>
<dbReference type="EMBL" id="JBHMDM010000007">
    <property type="protein sequence ID" value="MFB9378572.1"/>
    <property type="molecule type" value="Genomic_DNA"/>
</dbReference>
<evidence type="ECO:0000256" key="1">
    <source>
        <dbReference type="SAM" id="Phobius"/>
    </source>
</evidence>
<evidence type="ECO:0000313" key="3">
    <source>
        <dbReference type="Proteomes" id="UP001589748"/>
    </source>
</evidence>
<keyword evidence="1" id="KW-0812">Transmembrane</keyword>
<reference evidence="2 3" key="1">
    <citation type="submission" date="2024-09" db="EMBL/GenBank/DDBJ databases">
        <authorList>
            <person name="Sun Q."/>
            <person name="Mori K."/>
        </authorList>
    </citation>
    <scope>NUCLEOTIDE SEQUENCE [LARGE SCALE GENOMIC DNA]</scope>
    <source>
        <strain evidence="2 3">TISTR 1856</strain>
    </source>
</reference>